<dbReference type="Proteomes" id="UP000646244">
    <property type="component" value="Unassembled WGS sequence"/>
</dbReference>
<reference evidence="1" key="1">
    <citation type="journal article" date="2014" name="Int. J. Syst. Evol. Microbiol.">
        <title>Complete genome sequence of Corynebacterium casei LMG S-19264T (=DSM 44701T), isolated from a smear-ripened cheese.</title>
        <authorList>
            <consortium name="US DOE Joint Genome Institute (JGI-PGF)"/>
            <person name="Walter F."/>
            <person name="Albersmeier A."/>
            <person name="Kalinowski J."/>
            <person name="Ruckert C."/>
        </authorList>
    </citation>
    <scope>NUCLEOTIDE SEQUENCE</scope>
    <source>
        <strain evidence="1">JCM 4633</strain>
    </source>
</reference>
<dbReference type="Pfam" id="PF13618">
    <property type="entry name" value="Gluconate_2-dh3"/>
    <property type="match status" value="1"/>
</dbReference>
<dbReference type="InterPro" id="IPR014756">
    <property type="entry name" value="Ig_E-set"/>
</dbReference>
<dbReference type="InterPro" id="IPR013783">
    <property type="entry name" value="Ig-like_fold"/>
</dbReference>
<accession>A0A918TBF4</accession>
<sequence length="356" mass="40154">MKVEIIERDDQYVLNHCTKYLARDTSDPRHDFGQYGPGDPRAALCEAWRFPVVDTHWDGVSAESSYPFNDVTFVHDGRAAAPAVVTVTGTFGPLHAPVPLRPLLFAGEPTGFFAVTVRVPKGQVHTYKLGVDGAYVVDPVNPQRTVLDNGETWSRFFTDACAVPLVLGRAERELLGRLVAHLLPFRLEENRRFIRGVYESLDRAARNEEFPLAYQLDDEVGTVNYIDKLLARQEQHNADDYRTCLRIIGDLLRARSGGLDPATVPPEMYADLYAQMETERVEGWDHGRYGSPRHFLLLLRRHAMTGAFAHPRHGGNAGAAGWMYLENRFRDGRGDTLFDWRRALESPLGNNTDYRG</sequence>
<dbReference type="SUPFAM" id="SSF81296">
    <property type="entry name" value="E set domains"/>
    <property type="match status" value="1"/>
</dbReference>
<dbReference type="RefSeq" id="WP_190107533.1">
    <property type="nucleotide sequence ID" value="NZ_BMVB01000001.1"/>
</dbReference>
<evidence type="ECO:0000313" key="2">
    <source>
        <dbReference type="Proteomes" id="UP000646244"/>
    </source>
</evidence>
<dbReference type="EMBL" id="BMVB01000001">
    <property type="protein sequence ID" value="GHC32320.1"/>
    <property type="molecule type" value="Genomic_DNA"/>
</dbReference>
<evidence type="ECO:0000313" key="1">
    <source>
        <dbReference type="EMBL" id="GHC32320.1"/>
    </source>
</evidence>
<organism evidence="1 2">
    <name type="scientific">Streptomyces cinnamoneus</name>
    <name type="common">Streptoverticillium cinnamoneum</name>
    <dbReference type="NCBI Taxonomy" id="53446"/>
    <lineage>
        <taxon>Bacteria</taxon>
        <taxon>Bacillati</taxon>
        <taxon>Actinomycetota</taxon>
        <taxon>Actinomycetes</taxon>
        <taxon>Kitasatosporales</taxon>
        <taxon>Streptomycetaceae</taxon>
        <taxon>Streptomyces</taxon>
        <taxon>Streptomyces cinnamoneus group</taxon>
    </lineage>
</organism>
<name>A0A918TBF4_STRCJ</name>
<dbReference type="AlphaFoldDB" id="A0A918TBF4"/>
<gene>
    <name evidence="1" type="ORF">GCM10010507_00660</name>
</gene>
<dbReference type="Gene3D" id="2.60.40.10">
    <property type="entry name" value="Immunoglobulins"/>
    <property type="match status" value="1"/>
</dbReference>
<reference evidence="1" key="2">
    <citation type="submission" date="2020-09" db="EMBL/GenBank/DDBJ databases">
        <authorList>
            <person name="Sun Q."/>
            <person name="Ohkuma M."/>
        </authorList>
    </citation>
    <scope>NUCLEOTIDE SEQUENCE</scope>
    <source>
        <strain evidence="1">JCM 4633</strain>
    </source>
</reference>
<comment type="caution">
    <text evidence="1">The sequence shown here is derived from an EMBL/GenBank/DDBJ whole genome shotgun (WGS) entry which is preliminary data.</text>
</comment>
<proteinExistence type="predicted"/>
<dbReference type="InterPro" id="IPR027056">
    <property type="entry name" value="Gluconate_2DH_su3"/>
</dbReference>
<dbReference type="GO" id="GO:0005975">
    <property type="term" value="P:carbohydrate metabolic process"/>
    <property type="evidence" value="ECO:0007669"/>
    <property type="project" value="UniProtKB-ARBA"/>
</dbReference>
<protein>
    <submittedName>
        <fullName evidence="1">Uncharacterized protein</fullName>
    </submittedName>
</protein>